<evidence type="ECO:0000313" key="3">
    <source>
        <dbReference type="EMBL" id="SSZ47085.1"/>
    </source>
</evidence>
<feature type="signal peptide" evidence="2">
    <location>
        <begin position="1"/>
        <end position="19"/>
    </location>
</feature>
<dbReference type="EMBL" id="UFTJ01000001">
    <property type="protein sequence ID" value="SSZ47085.1"/>
    <property type="molecule type" value="Genomic_DNA"/>
</dbReference>
<dbReference type="RefSeq" id="WP_002686498.1">
    <property type="nucleotide sequence ID" value="NZ_UFTJ01000001.1"/>
</dbReference>
<dbReference type="AlphaFoldDB" id="A0A376BZU0"/>
<accession>A0A376BZU0</accession>
<dbReference type="InterPro" id="IPR026444">
    <property type="entry name" value="Secre_tail"/>
</dbReference>
<evidence type="ECO:0000256" key="1">
    <source>
        <dbReference type="ARBA" id="ARBA00022729"/>
    </source>
</evidence>
<sequence>MKKSLFFSLLLGIMTQAQLTTINEDFESFALAPLPQNEWLCDKPDPHGGIYRNTRTGNKYLVAYSYDSTEPVYLIMPELVSVHGTLVFYAGSGTSLGGSLEMGLVDDPSNIAGFEKISDHALNRSYMSRIQVNIPQSTKKFIVFKFIPGGLHQVMGVDNVTFTPTQLSVNESEKSVALSEVIFDSNTRKLISLNHQLKSIQIINAAGQKVVEIKSPKKEEDVHLTTGIYVVMYENAQGEKRTTKIRVN</sequence>
<name>A0A376BZU0_9FLAO</name>
<reference evidence="3 4" key="1">
    <citation type="submission" date="2018-06" db="EMBL/GenBank/DDBJ databases">
        <authorList>
            <consortium name="Pathogen Informatics"/>
            <person name="Doyle S."/>
        </authorList>
    </citation>
    <scope>NUCLEOTIDE SEQUENCE [LARGE SCALE GENOMIC DNA]</scope>
    <source>
        <strain evidence="3 4">NCTC11661</strain>
    </source>
</reference>
<evidence type="ECO:0000313" key="4">
    <source>
        <dbReference type="Proteomes" id="UP000255515"/>
    </source>
</evidence>
<evidence type="ECO:0008006" key="5">
    <source>
        <dbReference type="Google" id="ProtNLM"/>
    </source>
</evidence>
<organism evidence="3 4">
    <name type="scientific">Bergeyella zoohelcum</name>
    <dbReference type="NCBI Taxonomy" id="1015"/>
    <lineage>
        <taxon>Bacteria</taxon>
        <taxon>Pseudomonadati</taxon>
        <taxon>Bacteroidota</taxon>
        <taxon>Flavobacteriia</taxon>
        <taxon>Flavobacteriales</taxon>
        <taxon>Weeksellaceae</taxon>
        <taxon>Bergeyella</taxon>
    </lineage>
</organism>
<protein>
    <recommendedName>
        <fullName evidence="5">Por secretion system C-terminal sorting domain</fullName>
    </recommendedName>
</protein>
<proteinExistence type="predicted"/>
<dbReference type="Proteomes" id="UP000255515">
    <property type="component" value="Unassembled WGS sequence"/>
</dbReference>
<dbReference type="NCBIfam" id="TIGR04183">
    <property type="entry name" value="Por_Secre_tail"/>
    <property type="match status" value="1"/>
</dbReference>
<gene>
    <name evidence="3" type="ORF">NCTC11661_00748</name>
</gene>
<keyword evidence="1 2" id="KW-0732">Signal</keyword>
<feature type="chain" id="PRO_5016813086" description="Por secretion system C-terminal sorting domain" evidence="2">
    <location>
        <begin position="20"/>
        <end position="248"/>
    </location>
</feature>
<evidence type="ECO:0000256" key="2">
    <source>
        <dbReference type="SAM" id="SignalP"/>
    </source>
</evidence>